<dbReference type="InterPro" id="IPR016047">
    <property type="entry name" value="M23ase_b-sheet_dom"/>
</dbReference>
<keyword evidence="2" id="KW-0175">Coiled coil</keyword>
<evidence type="ECO:0000256" key="1">
    <source>
        <dbReference type="ARBA" id="ARBA00022729"/>
    </source>
</evidence>
<feature type="chain" id="PRO_5039148744" evidence="3">
    <location>
        <begin position="26"/>
        <end position="458"/>
    </location>
</feature>
<dbReference type="InterPro" id="IPR011055">
    <property type="entry name" value="Dup_hybrid_motif"/>
</dbReference>
<dbReference type="RefSeq" id="WP_118365626.1">
    <property type="nucleotide sequence ID" value="NZ_CAUFDR010000016.1"/>
</dbReference>
<dbReference type="InterPro" id="IPR050570">
    <property type="entry name" value="Cell_wall_metabolism_enzyme"/>
</dbReference>
<name>A0A415PC65_9FIRM</name>
<keyword evidence="1 3" id="KW-0732">Signal</keyword>
<evidence type="ECO:0000313" key="7">
    <source>
        <dbReference type="Proteomes" id="UP000284868"/>
    </source>
</evidence>
<dbReference type="Pfam" id="PF24568">
    <property type="entry name" value="CC_PcsB"/>
    <property type="match status" value="1"/>
</dbReference>
<evidence type="ECO:0000256" key="3">
    <source>
        <dbReference type="SAM" id="SignalP"/>
    </source>
</evidence>
<feature type="coiled-coil region" evidence="2">
    <location>
        <begin position="191"/>
        <end position="232"/>
    </location>
</feature>
<accession>A0A415PC65</accession>
<protein>
    <submittedName>
        <fullName evidence="6">Peptidase M23</fullName>
    </submittedName>
</protein>
<dbReference type="GO" id="GO:0004222">
    <property type="term" value="F:metalloendopeptidase activity"/>
    <property type="evidence" value="ECO:0007669"/>
    <property type="project" value="TreeGrafter"/>
</dbReference>
<sequence length="458" mass="50022">MKKVKYIALAAVMTVFTLFPYEAIGAVDFSSDEQGWLNRCRVPQSSQADVELCRQFRAYYEKKQAALTDDLNAMRDRVNELKNDISKASSYSKELKEKMAYYDGLIATNNESIAVIQKEINRLSTAIEEKQKNIDARYDLIKQRMLDEQATLGTNMELEIIMGANDLVDMLRKIDGLAKITESDKKEIEIIKEEQAKLKLDKSEQDRLKEEAETVKRENEQNRRNIEVLKEAQDAAIAYYQQQEADLAAQMRSTQADISAIGNNIIHIDVSDVVIGGNTGFISPVAGGYVSAGTWFYPGGGAHLGMDISTAIGTPLRAPADGIVLYAANPVGSNSGYLGNWSGYPAGGGNTIHFLTQVNGITYAMSFFHLSQNGFAVSAGSQVSVGQTMALTGNSGNTSGPHCHIEVINLGSMSVSEAVSRFQSTADFSWGNGWGSSAVNNNCSVKAAPCRIRPETIF</sequence>
<organism evidence="6 7">
    <name type="scientific">Amedibacillus dolichus</name>
    <dbReference type="NCBI Taxonomy" id="31971"/>
    <lineage>
        <taxon>Bacteria</taxon>
        <taxon>Bacillati</taxon>
        <taxon>Bacillota</taxon>
        <taxon>Erysipelotrichia</taxon>
        <taxon>Erysipelotrichales</taxon>
        <taxon>Erysipelotrichaceae</taxon>
        <taxon>Amedibacillus</taxon>
    </lineage>
</organism>
<dbReference type="Gene3D" id="6.10.250.3150">
    <property type="match status" value="1"/>
</dbReference>
<feature type="coiled-coil region" evidence="2">
    <location>
        <begin position="64"/>
        <end position="133"/>
    </location>
</feature>
<dbReference type="EMBL" id="QRPK01000029">
    <property type="protein sequence ID" value="RHM10343.1"/>
    <property type="molecule type" value="Genomic_DNA"/>
</dbReference>
<feature type="domain" description="Peptidoglycan hydrolase PcsB coiled-coil" evidence="5">
    <location>
        <begin position="127"/>
        <end position="199"/>
    </location>
</feature>
<dbReference type="OrthoDB" id="9809488at2"/>
<gene>
    <name evidence="6" type="ORF">DWZ83_06440</name>
</gene>
<dbReference type="Gene3D" id="2.70.70.10">
    <property type="entry name" value="Glucose Permease (Domain IIA)"/>
    <property type="match status" value="1"/>
</dbReference>
<keyword evidence="7" id="KW-1185">Reference proteome</keyword>
<reference evidence="6 7" key="1">
    <citation type="submission" date="2018-08" db="EMBL/GenBank/DDBJ databases">
        <title>A genome reference for cultivated species of the human gut microbiota.</title>
        <authorList>
            <person name="Zou Y."/>
            <person name="Xue W."/>
            <person name="Luo G."/>
        </authorList>
    </citation>
    <scope>NUCLEOTIDE SEQUENCE [LARGE SCALE GENOMIC DNA]</scope>
    <source>
        <strain evidence="6 7">AF35-6BH</strain>
    </source>
</reference>
<comment type="caution">
    <text evidence="6">The sequence shown here is derived from an EMBL/GenBank/DDBJ whole genome shotgun (WGS) entry which is preliminary data.</text>
</comment>
<evidence type="ECO:0000259" key="4">
    <source>
        <dbReference type="Pfam" id="PF01551"/>
    </source>
</evidence>
<dbReference type="SUPFAM" id="SSF51261">
    <property type="entry name" value="Duplicated hybrid motif"/>
    <property type="match status" value="1"/>
</dbReference>
<dbReference type="CDD" id="cd12797">
    <property type="entry name" value="M23_peptidase"/>
    <property type="match status" value="1"/>
</dbReference>
<dbReference type="Proteomes" id="UP000284868">
    <property type="component" value="Unassembled WGS sequence"/>
</dbReference>
<dbReference type="InterPro" id="IPR057309">
    <property type="entry name" value="PcsB_CC"/>
</dbReference>
<dbReference type="PANTHER" id="PTHR21666">
    <property type="entry name" value="PEPTIDASE-RELATED"/>
    <property type="match status" value="1"/>
</dbReference>
<evidence type="ECO:0000256" key="2">
    <source>
        <dbReference type="SAM" id="Coils"/>
    </source>
</evidence>
<evidence type="ECO:0000313" key="6">
    <source>
        <dbReference type="EMBL" id="RHM10343.1"/>
    </source>
</evidence>
<dbReference type="Pfam" id="PF01551">
    <property type="entry name" value="Peptidase_M23"/>
    <property type="match status" value="1"/>
</dbReference>
<dbReference type="AlphaFoldDB" id="A0A415PC65"/>
<dbReference type="PANTHER" id="PTHR21666:SF270">
    <property type="entry name" value="MUREIN HYDROLASE ACTIVATOR ENVC"/>
    <property type="match status" value="1"/>
</dbReference>
<feature type="domain" description="M23ase beta-sheet core" evidence="4">
    <location>
        <begin position="302"/>
        <end position="410"/>
    </location>
</feature>
<proteinExistence type="predicted"/>
<evidence type="ECO:0000259" key="5">
    <source>
        <dbReference type="Pfam" id="PF24568"/>
    </source>
</evidence>
<feature type="signal peptide" evidence="3">
    <location>
        <begin position="1"/>
        <end position="25"/>
    </location>
</feature>